<evidence type="ECO:0000313" key="3">
    <source>
        <dbReference type="Proteomes" id="UP000184040"/>
    </source>
</evidence>
<dbReference type="RefSeq" id="WP_073127945.1">
    <property type="nucleotide sequence ID" value="NZ_FQZA01000003.1"/>
</dbReference>
<feature type="domain" description="NAD(P)-binding" evidence="1">
    <location>
        <begin position="7"/>
        <end position="191"/>
    </location>
</feature>
<dbReference type="STRING" id="313368.SAMN04488012_103246"/>
<organism evidence="2 3">
    <name type="scientific">Palleronia salina</name>
    <dbReference type="NCBI Taxonomy" id="313368"/>
    <lineage>
        <taxon>Bacteria</taxon>
        <taxon>Pseudomonadati</taxon>
        <taxon>Pseudomonadota</taxon>
        <taxon>Alphaproteobacteria</taxon>
        <taxon>Rhodobacterales</taxon>
        <taxon>Roseobacteraceae</taxon>
        <taxon>Palleronia</taxon>
    </lineage>
</organism>
<evidence type="ECO:0000259" key="1">
    <source>
        <dbReference type="Pfam" id="PF13460"/>
    </source>
</evidence>
<sequence>MKILVIGATGGVGSRLLPMLTEAGHEVHGLWHSDGDDKRLQRQGVTPHFGDLTEMGPRDFADLVTGMDAAVFLAGAGGAGKDLATAIDGDAAIALARAMEAQGVRRLVVVSVFPEAGRNRDLSETFEHYMAEKKRADVAITATDLDWVLIRPGTLQNEDGDGQVTAGRCITYGDVARGNVARAIHAVLDRPWLTREMIELTDGPVAVGRAMDALGR</sequence>
<keyword evidence="3" id="KW-1185">Reference proteome</keyword>
<dbReference type="InterPro" id="IPR016040">
    <property type="entry name" value="NAD(P)-bd_dom"/>
</dbReference>
<dbReference type="EMBL" id="FQZA01000003">
    <property type="protein sequence ID" value="SHI89802.1"/>
    <property type="molecule type" value="Genomic_DNA"/>
</dbReference>
<dbReference type="InterPro" id="IPR036291">
    <property type="entry name" value="NAD(P)-bd_dom_sf"/>
</dbReference>
<dbReference type="Gene3D" id="3.40.50.720">
    <property type="entry name" value="NAD(P)-binding Rossmann-like Domain"/>
    <property type="match status" value="1"/>
</dbReference>
<accession>A0A1M6EWJ6</accession>
<proteinExistence type="predicted"/>
<dbReference type="PANTHER" id="PTHR15020">
    <property type="entry name" value="FLAVIN REDUCTASE-RELATED"/>
    <property type="match status" value="1"/>
</dbReference>
<dbReference type="Proteomes" id="UP000184040">
    <property type="component" value="Unassembled WGS sequence"/>
</dbReference>
<dbReference type="SUPFAM" id="SSF51735">
    <property type="entry name" value="NAD(P)-binding Rossmann-fold domains"/>
    <property type="match status" value="1"/>
</dbReference>
<reference evidence="2 3" key="1">
    <citation type="submission" date="2016-11" db="EMBL/GenBank/DDBJ databases">
        <authorList>
            <person name="Jaros S."/>
            <person name="Januszkiewicz K."/>
            <person name="Wedrychowicz H."/>
        </authorList>
    </citation>
    <scope>NUCLEOTIDE SEQUENCE [LARGE SCALE GENOMIC DNA]</scope>
    <source>
        <strain evidence="2 3">DSM 26892</strain>
    </source>
</reference>
<dbReference type="PANTHER" id="PTHR15020:SF50">
    <property type="entry name" value="UPF0659 PROTEIN YMR090W"/>
    <property type="match status" value="1"/>
</dbReference>
<gene>
    <name evidence="2" type="ORF">SAMN04488012_103246</name>
</gene>
<dbReference type="AlphaFoldDB" id="A0A1M6EWJ6"/>
<name>A0A1M6EWJ6_9RHOB</name>
<protein>
    <submittedName>
        <fullName evidence="2">Uncharacterized conserved protein YbjT, contains NAD(P)-binding and DUF2867 domains</fullName>
    </submittedName>
</protein>
<dbReference type="Pfam" id="PF13460">
    <property type="entry name" value="NAD_binding_10"/>
    <property type="match status" value="1"/>
</dbReference>
<evidence type="ECO:0000313" key="2">
    <source>
        <dbReference type="EMBL" id="SHI89802.1"/>
    </source>
</evidence>